<comment type="caution">
    <text evidence="1">The sequence shown here is derived from an EMBL/GenBank/DDBJ whole genome shotgun (WGS) entry which is preliminary data.</text>
</comment>
<sequence length="166" mass="17714">MNRLLSTQFSSSITPSSVIDDKRRLEDELVRGLGNSLLPSNSNGTVSSGVFSDKIIAVGETLPPLPAAAISPSFVLKTTNQSTKLSFKTSNNVVTYDANEQTAGMKMILNTADPRMVPVPISSFEMNTPITDVNNSGADVPIAIKVAPATSAEIEMSERIRETSKI</sequence>
<reference evidence="1" key="2">
    <citation type="journal article" date="2022" name="Res Sq">
        <title>Comparative Genomics Reveals Insights into the Divergent Evolution of Astigmatic Mites and Household Pest Adaptations.</title>
        <authorList>
            <person name="Xiong Q."/>
            <person name="Wan A.T.-Y."/>
            <person name="Liu X.-Y."/>
            <person name="Fung C.S.-H."/>
            <person name="Xiao X."/>
            <person name="Malainual N."/>
            <person name="Hou J."/>
            <person name="Wang L."/>
            <person name="Wang M."/>
            <person name="Yang K."/>
            <person name="Cui Y."/>
            <person name="Leung E."/>
            <person name="Nong W."/>
            <person name="Shin S.-K."/>
            <person name="Au S."/>
            <person name="Jeong K.Y."/>
            <person name="Chew F.T."/>
            <person name="Hui J."/>
            <person name="Leung T.F."/>
            <person name="Tungtrongchitr A."/>
            <person name="Zhong N."/>
            <person name="Liu Z."/>
            <person name="Tsui S."/>
        </authorList>
    </citation>
    <scope>NUCLEOTIDE SEQUENCE</scope>
    <source>
        <strain evidence="1">Derf</strain>
        <tissue evidence="1">Whole organism</tissue>
    </source>
</reference>
<evidence type="ECO:0000313" key="1">
    <source>
        <dbReference type="EMBL" id="KAH9517595.1"/>
    </source>
</evidence>
<protein>
    <submittedName>
        <fullName evidence="1">Uncharacterized protein</fullName>
    </submittedName>
</protein>
<reference evidence="1" key="1">
    <citation type="submission" date="2013-05" db="EMBL/GenBank/DDBJ databases">
        <authorList>
            <person name="Yim A.K.Y."/>
            <person name="Chan T.F."/>
            <person name="Ji K.M."/>
            <person name="Liu X.Y."/>
            <person name="Zhou J.W."/>
            <person name="Li R.Q."/>
            <person name="Yang K.Y."/>
            <person name="Li J."/>
            <person name="Li M."/>
            <person name="Law P.T.W."/>
            <person name="Wu Y.L."/>
            <person name="Cai Z.L."/>
            <person name="Qin H."/>
            <person name="Bao Y."/>
            <person name="Leung R.K.K."/>
            <person name="Ng P.K.S."/>
            <person name="Zou J."/>
            <person name="Zhong X.J."/>
            <person name="Ran P.X."/>
            <person name="Zhong N.S."/>
            <person name="Liu Z.G."/>
            <person name="Tsui S.K.W."/>
        </authorList>
    </citation>
    <scope>NUCLEOTIDE SEQUENCE</scope>
    <source>
        <strain evidence="1">Derf</strain>
        <tissue evidence="1">Whole organism</tissue>
    </source>
</reference>
<organism evidence="1 2">
    <name type="scientific">Dermatophagoides farinae</name>
    <name type="common">American house dust mite</name>
    <dbReference type="NCBI Taxonomy" id="6954"/>
    <lineage>
        <taxon>Eukaryota</taxon>
        <taxon>Metazoa</taxon>
        <taxon>Ecdysozoa</taxon>
        <taxon>Arthropoda</taxon>
        <taxon>Chelicerata</taxon>
        <taxon>Arachnida</taxon>
        <taxon>Acari</taxon>
        <taxon>Acariformes</taxon>
        <taxon>Sarcoptiformes</taxon>
        <taxon>Astigmata</taxon>
        <taxon>Psoroptidia</taxon>
        <taxon>Analgoidea</taxon>
        <taxon>Pyroglyphidae</taxon>
        <taxon>Dermatophagoidinae</taxon>
        <taxon>Dermatophagoides</taxon>
    </lineage>
</organism>
<dbReference type="AlphaFoldDB" id="A0A922I598"/>
<accession>A0A922I598</accession>
<keyword evidence="2" id="KW-1185">Reference proteome</keyword>
<proteinExistence type="predicted"/>
<dbReference type="EMBL" id="ASGP02000003">
    <property type="protein sequence ID" value="KAH9517595.1"/>
    <property type="molecule type" value="Genomic_DNA"/>
</dbReference>
<dbReference type="Proteomes" id="UP000790347">
    <property type="component" value="Unassembled WGS sequence"/>
</dbReference>
<name>A0A922I598_DERFA</name>
<gene>
    <name evidence="1" type="ORF">DERF_008254</name>
</gene>
<evidence type="ECO:0000313" key="2">
    <source>
        <dbReference type="Proteomes" id="UP000790347"/>
    </source>
</evidence>